<gene>
    <name evidence="2" type="ORF">D5039_02325</name>
</gene>
<keyword evidence="3" id="KW-1185">Reference proteome</keyword>
<dbReference type="Proteomes" id="UP001208935">
    <property type="component" value="Unassembled WGS sequence"/>
</dbReference>
<sequence>MTLSSHGLAIVALLATSVLVRVLPVFVRLRLSDTARSLLERVLPMAVFLNFAIYIALTEIRTAPVAAIAAIAVVGIITLSTRLGLLLTTLAGTVVYVLTQMAAQA</sequence>
<keyword evidence="1" id="KW-0812">Transmembrane</keyword>
<proteinExistence type="predicted"/>
<accession>A0ABT3KP09</accession>
<name>A0ABT3KP09_9BURK</name>
<dbReference type="GeneID" id="77322775"/>
<organism evidence="2 3">
    <name type="scientific">Verminephrobacter aporrectodeae subsp. tuberculatae</name>
    <dbReference type="NCBI Taxonomy" id="1110392"/>
    <lineage>
        <taxon>Bacteria</taxon>
        <taxon>Pseudomonadati</taxon>
        <taxon>Pseudomonadota</taxon>
        <taxon>Betaproteobacteria</taxon>
        <taxon>Burkholderiales</taxon>
        <taxon>Comamonadaceae</taxon>
        <taxon>Verminephrobacter</taxon>
    </lineage>
</organism>
<feature type="transmembrane region" description="Helical" evidence="1">
    <location>
        <begin position="6"/>
        <end position="26"/>
    </location>
</feature>
<keyword evidence="1" id="KW-1133">Transmembrane helix</keyword>
<feature type="transmembrane region" description="Helical" evidence="1">
    <location>
        <begin position="38"/>
        <end position="57"/>
    </location>
</feature>
<dbReference type="RefSeq" id="WP_010100029.1">
    <property type="nucleotide sequence ID" value="NZ_QZCV01000003.1"/>
</dbReference>
<evidence type="ECO:0000313" key="2">
    <source>
        <dbReference type="EMBL" id="MCW5320053.1"/>
    </source>
</evidence>
<evidence type="ECO:0000256" key="1">
    <source>
        <dbReference type="SAM" id="Phobius"/>
    </source>
</evidence>
<evidence type="ECO:0000313" key="3">
    <source>
        <dbReference type="Proteomes" id="UP001208935"/>
    </source>
</evidence>
<comment type="caution">
    <text evidence="2">The sequence shown here is derived from an EMBL/GenBank/DDBJ whole genome shotgun (WGS) entry which is preliminary data.</text>
</comment>
<reference evidence="3" key="1">
    <citation type="submission" date="2023-07" db="EMBL/GenBank/DDBJ databases">
        <title>Verminephrobacter genomes.</title>
        <authorList>
            <person name="Lund M.B."/>
        </authorList>
    </citation>
    <scope>NUCLEOTIDE SEQUENCE [LARGE SCALE GENOMIC DNA]</scope>
    <source>
        <strain evidence="3">AtM5-05</strain>
    </source>
</reference>
<feature type="transmembrane region" description="Helical" evidence="1">
    <location>
        <begin position="63"/>
        <end position="80"/>
    </location>
</feature>
<protein>
    <submittedName>
        <fullName evidence="2">Uncharacterized protein</fullName>
    </submittedName>
</protein>
<dbReference type="EMBL" id="QZCW01000001">
    <property type="protein sequence ID" value="MCW5320053.1"/>
    <property type="molecule type" value="Genomic_DNA"/>
</dbReference>
<keyword evidence="1" id="KW-0472">Membrane</keyword>